<dbReference type="Gene3D" id="3.20.80.10">
    <property type="entry name" value="Regulatory factor, effector binding domain"/>
    <property type="match status" value="1"/>
</dbReference>
<dbReference type="AlphaFoldDB" id="A0A1F7Z395"/>
<reference evidence="1 2" key="1">
    <citation type="journal article" date="2016" name="Nat. Commun.">
        <title>Thousands of microbial genomes shed light on interconnected biogeochemical processes in an aquifer system.</title>
        <authorList>
            <person name="Anantharaman K."/>
            <person name="Brown C.T."/>
            <person name="Hug L.A."/>
            <person name="Sharon I."/>
            <person name="Castelle C.J."/>
            <person name="Probst A.J."/>
            <person name="Thomas B.C."/>
            <person name="Singh A."/>
            <person name="Wilkins M.J."/>
            <person name="Karaoz U."/>
            <person name="Brodie E.L."/>
            <person name="Williams K.H."/>
            <person name="Hubbard S.S."/>
            <person name="Banfield J.F."/>
        </authorList>
    </citation>
    <scope>NUCLEOTIDE SEQUENCE [LARGE SCALE GENOMIC DNA]</scope>
</reference>
<accession>A0A1F7Z395</accession>
<dbReference type="STRING" id="1802505.A3D01_03530"/>
<name>A0A1F7Z395_9BACT</name>
<dbReference type="Proteomes" id="UP000177169">
    <property type="component" value="Unassembled WGS sequence"/>
</dbReference>
<evidence type="ECO:0008006" key="3">
    <source>
        <dbReference type="Google" id="ProtNLM"/>
    </source>
</evidence>
<comment type="caution">
    <text evidence="1">The sequence shown here is derived from an EMBL/GenBank/DDBJ whole genome shotgun (WGS) entry which is preliminary data.</text>
</comment>
<evidence type="ECO:0000313" key="1">
    <source>
        <dbReference type="EMBL" id="OGM33977.1"/>
    </source>
</evidence>
<proteinExistence type="predicted"/>
<evidence type="ECO:0000313" key="2">
    <source>
        <dbReference type="Proteomes" id="UP000177169"/>
    </source>
</evidence>
<dbReference type="EMBL" id="MGGR01000010">
    <property type="protein sequence ID" value="OGM33977.1"/>
    <property type="molecule type" value="Genomic_DNA"/>
</dbReference>
<sequence length="137" mass="15649">MINIVEKVLEDIPVMYIKSETGPSGATEAFSKLEAKLPGLKGRKFYGLIFGSPPSLEYWSSVSLFPDDNPGLLGFQTWTIPGGRYAQTKLMNWSQSLEQIPVLFDQLTQNYKVDRERPSIEFYRSLDELLLRISIRE</sequence>
<organism evidence="1 2">
    <name type="scientific">Candidatus Woesebacteria bacterium RIFCSPHIGHO2_02_FULL_39_13</name>
    <dbReference type="NCBI Taxonomy" id="1802505"/>
    <lineage>
        <taxon>Bacteria</taxon>
        <taxon>Candidatus Woeseibacteriota</taxon>
    </lineage>
</organism>
<protein>
    <recommendedName>
        <fullName evidence="3">GyrI-like small molecule binding domain-containing protein</fullName>
    </recommendedName>
</protein>
<gene>
    <name evidence="1" type="ORF">A3D01_03530</name>
</gene>
<dbReference type="InterPro" id="IPR011256">
    <property type="entry name" value="Reg_factor_effector_dom_sf"/>
</dbReference>